<proteinExistence type="inferred from homology"/>
<evidence type="ECO:0000256" key="2">
    <source>
        <dbReference type="ARBA" id="ARBA00012224"/>
    </source>
</evidence>
<evidence type="ECO:0000256" key="1">
    <source>
        <dbReference type="ARBA" id="ARBA00001933"/>
    </source>
</evidence>
<dbReference type="EC" id="4.4.1.13" evidence="2"/>
<protein>
    <recommendedName>
        <fullName evidence="2">cysteine-S-conjugate beta-lyase</fullName>
        <ecNumber evidence="2">4.4.1.13</ecNumber>
    </recommendedName>
</protein>
<dbReference type="InterPro" id="IPR051798">
    <property type="entry name" value="Class-II_PLP-Dep_Aminotrans"/>
</dbReference>
<dbReference type="GO" id="GO:0047804">
    <property type="term" value="F:cysteine-S-conjugate beta-lyase activity"/>
    <property type="evidence" value="ECO:0007669"/>
    <property type="project" value="UniProtKB-EC"/>
</dbReference>
<dbReference type="GO" id="GO:0008483">
    <property type="term" value="F:transaminase activity"/>
    <property type="evidence" value="ECO:0007669"/>
    <property type="project" value="UniProtKB-KW"/>
</dbReference>
<dbReference type="AlphaFoldDB" id="A0A5J5KBV6"/>
<keyword evidence="8" id="KW-1185">Reference proteome</keyword>
<evidence type="ECO:0000256" key="4">
    <source>
        <dbReference type="ARBA" id="ARBA00023239"/>
    </source>
</evidence>
<evidence type="ECO:0000256" key="5">
    <source>
        <dbReference type="ARBA" id="ARBA00037974"/>
    </source>
</evidence>
<evidence type="ECO:0000313" key="7">
    <source>
        <dbReference type="EMBL" id="KAA9381072.1"/>
    </source>
</evidence>
<comment type="cofactor">
    <cofactor evidence="1">
        <name>pyridoxal 5'-phosphate</name>
        <dbReference type="ChEBI" id="CHEBI:597326"/>
    </cofactor>
</comment>
<dbReference type="Gene3D" id="3.40.640.10">
    <property type="entry name" value="Type I PLP-dependent aspartate aminotransferase-like (Major domain)"/>
    <property type="match status" value="1"/>
</dbReference>
<comment type="caution">
    <text evidence="7">The sequence shown here is derived from an EMBL/GenBank/DDBJ whole genome shotgun (WGS) entry which is preliminary data.</text>
</comment>
<evidence type="ECO:0000256" key="3">
    <source>
        <dbReference type="ARBA" id="ARBA00022898"/>
    </source>
</evidence>
<dbReference type="SUPFAM" id="SSF53383">
    <property type="entry name" value="PLP-dependent transferases"/>
    <property type="match status" value="1"/>
</dbReference>
<dbReference type="InterPro" id="IPR004839">
    <property type="entry name" value="Aminotransferase_I/II_large"/>
</dbReference>
<dbReference type="InterPro" id="IPR015424">
    <property type="entry name" value="PyrdxlP-dep_Trfase"/>
</dbReference>
<reference evidence="7 8" key="1">
    <citation type="submission" date="2019-09" db="EMBL/GenBank/DDBJ databases">
        <title>Screening of Novel Bioactive Compounds from Soil-Associated.</title>
        <authorList>
            <person name="Gong X."/>
        </authorList>
    </citation>
    <scope>NUCLEOTIDE SEQUENCE [LARGE SCALE GENOMIC DNA]</scope>
    <source>
        <strain evidence="7 8">Gxj-6</strain>
    </source>
</reference>
<dbReference type="PANTHER" id="PTHR43525">
    <property type="entry name" value="PROTEIN MALY"/>
    <property type="match status" value="1"/>
</dbReference>
<keyword evidence="4" id="KW-0456">Lyase</keyword>
<comment type="similarity">
    <text evidence="5">Belongs to the class-II pyridoxal-phosphate-dependent aminotransferase family. MalY/PatB cystathionine beta-lyase subfamily.</text>
</comment>
<gene>
    <name evidence="7" type="ORF">F5972_07630</name>
</gene>
<evidence type="ECO:0000313" key="8">
    <source>
        <dbReference type="Proteomes" id="UP000327011"/>
    </source>
</evidence>
<dbReference type="InterPro" id="IPR015421">
    <property type="entry name" value="PyrdxlP-dep_Trfase_major"/>
</dbReference>
<dbReference type="Proteomes" id="UP000327011">
    <property type="component" value="Unassembled WGS sequence"/>
</dbReference>
<dbReference type="CDD" id="cd00609">
    <property type="entry name" value="AAT_like"/>
    <property type="match status" value="1"/>
</dbReference>
<dbReference type="GO" id="GO:0030170">
    <property type="term" value="F:pyridoxal phosphate binding"/>
    <property type="evidence" value="ECO:0007669"/>
    <property type="project" value="InterPro"/>
</dbReference>
<accession>A0A5J5KBV6</accession>
<dbReference type="PANTHER" id="PTHR43525:SF1">
    <property type="entry name" value="PROTEIN MALY"/>
    <property type="match status" value="1"/>
</dbReference>
<dbReference type="Pfam" id="PF00155">
    <property type="entry name" value="Aminotran_1_2"/>
    <property type="match status" value="1"/>
</dbReference>
<keyword evidence="3" id="KW-0663">Pyridoxal phosphate</keyword>
<sequence>MDFPVPEAVREAVARRAATDLGYPAWLDQPTAGLLAEAFAERMEARYGWRADPAHVRSYTDINQALQVLLHLMTEPGDAVALHVPAYDPFLVTVTGMGRRLVPMPLTAEGRFEVPAEPVRVLLLVNPQNPSGRSFTREELEGLAAYADRHGTLVIADEIHADLTYAPARHIPFATILPERTVTLTSASKAFNMGGLRCSVAHLGARDVRDALGRQPAHLYGAPSVLGVEATVAAWRHGHTWLEEVLAILDRNRRLVAERLPAGVGYRLPEATYLAWLDFGIPDAASFVEREARVRLNPGPNYGGGDTFARLNFATSAPILEEILARIAAALK</sequence>
<keyword evidence="7" id="KW-0032">Aminotransferase</keyword>
<organism evidence="7 8">
    <name type="scientific">Microbispora cellulosiformans</name>
    <dbReference type="NCBI Taxonomy" id="2614688"/>
    <lineage>
        <taxon>Bacteria</taxon>
        <taxon>Bacillati</taxon>
        <taxon>Actinomycetota</taxon>
        <taxon>Actinomycetes</taxon>
        <taxon>Streptosporangiales</taxon>
        <taxon>Streptosporangiaceae</taxon>
        <taxon>Microbispora</taxon>
    </lineage>
</organism>
<keyword evidence="7" id="KW-0808">Transferase</keyword>
<dbReference type="EMBL" id="VYTZ01000002">
    <property type="protein sequence ID" value="KAA9381072.1"/>
    <property type="molecule type" value="Genomic_DNA"/>
</dbReference>
<feature type="domain" description="Aminotransferase class I/classII large" evidence="6">
    <location>
        <begin position="4"/>
        <end position="326"/>
    </location>
</feature>
<dbReference type="InterPro" id="IPR015422">
    <property type="entry name" value="PyrdxlP-dep_Trfase_small"/>
</dbReference>
<name>A0A5J5KBV6_9ACTN</name>
<dbReference type="Gene3D" id="3.90.1150.10">
    <property type="entry name" value="Aspartate Aminotransferase, domain 1"/>
    <property type="match status" value="1"/>
</dbReference>
<evidence type="ECO:0000259" key="6">
    <source>
        <dbReference type="Pfam" id="PF00155"/>
    </source>
</evidence>